<proteinExistence type="predicted"/>
<feature type="compositionally biased region" description="Basic and acidic residues" evidence="1">
    <location>
        <begin position="13"/>
        <end position="27"/>
    </location>
</feature>
<evidence type="ECO:0000313" key="3">
    <source>
        <dbReference type="Proteomes" id="UP000301309"/>
    </source>
</evidence>
<dbReference type="EMBL" id="BJHW01000001">
    <property type="protein sequence ID" value="GDY57919.1"/>
    <property type="molecule type" value="Genomic_DNA"/>
</dbReference>
<protein>
    <submittedName>
        <fullName evidence="2">Uncharacterized protein</fullName>
    </submittedName>
</protein>
<organism evidence="2 3">
    <name type="scientific">Streptomyces violaceusniger</name>
    <dbReference type="NCBI Taxonomy" id="68280"/>
    <lineage>
        <taxon>Bacteria</taxon>
        <taxon>Bacillati</taxon>
        <taxon>Actinomycetota</taxon>
        <taxon>Actinomycetes</taxon>
        <taxon>Kitasatosporales</taxon>
        <taxon>Streptomycetaceae</taxon>
        <taxon>Streptomyces</taxon>
        <taxon>Streptomyces violaceusniger group</taxon>
    </lineage>
</organism>
<name>A0A4D4LJ54_STRVO</name>
<dbReference type="Proteomes" id="UP000301309">
    <property type="component" value="Unassembled WGS sequence"/>
</dbReference>
<evidence type="ECO:0000313" key="2">
    <source>
        <dbReference type="EMBL" id="GDY57919.1"/>
    </source>
</evidence>
<evidence type="ECO:0000256" key="1">
    <source>
        <dbReference type="SAM" id="MobiDB-lite"/>
    </source>
</evidence>
<sequence length="63" mass="6689">MVGRLPDPDAGEDERGRYRDGHGREADPPVQGDMGTPFLVDCGEVRTTAPGRTGAAPDPEAIR</sequence>
<dbReference type="AlphaFoldDB" id="A0A4D4LJ54"/>
<feature type="region of interest" description="Disordered" evidence="1">
    <location>
        <begin position="1"/>
        <end position="63"/>
    </location>
</feature>
<reference evidence="2 3" key="1">
    <citation type="journal article" date="2020" name="Int. J. Syst. Evol. Microbiol.">
        <title>Reclassification of Streptomyces castelarensis and Streptomyces sporoclivatus as later heterotypic synonyms of Streptomyces antimycoticus.</title>
        <authorList>
            <person name="Komaki H."/>
            <person name="Tamura T."/>
        </authorList>
    </citation>
    <scope>NUCLEOTIDE SEQUENCE [LARGE SCALE GENOMIC DNA]</scope>
    <source>
        <strain evidence="2 3">NBRC 13459</strain>
    </source>
</reference>
<keyword evidence="3" id="KW-1185">Reference proteome</keyword>
<comment type="caution">
    <text evidence="2">The sequence shown here is derived from an EMBL/GenBank/DDBJ whole genome shotgun (WGS) entry which is preliminary data.</text>
</comment>
<accession>A0A4D4LJ54</accession>
<gene>
    <name evidence="2" type="ORF">SVIO_085420</name>
</gene>